<feature type="domain" description="Thioester reductase (TE)" evidence="4">
    <location>
        <begin position="747"/>
        <end position="877"/>
    </location>
</feature>
<dbReference type="KEGG" id="lbc:LACBIDRAFT_256821"/>
<dbReference type="GeneID" id="6086530"/>
<dbReference type="SUPFAM" id="SSF51735">
    <property type="entry name" value="NAD(P)-binding Rossmann-fold domains"/>
    <property type="match status" value="1"/>
</dbReference>
<dbReference type="Proteomes" id="UP000001194">
    <property type="component" value="Unassembled WGS sequence"/>
</dbReference>
<dbReference type="RefSeq" id="XP_001890874.1">
    <property type="nucleotide sequence ID" value="XM_001890839.1"/>
</dbReference>
<dbReference type="InterPro" id="IPR051414">
    <property type="entry name" value="Adenylate-forming_Reductase"/>
</dbReference>
<dbReference type="InterPro" id="IPR013120">
    <property type="entry name" value="FAR_NAD-bd"/>
</dbReference>
<evidence type="ECO:0000256" key="2">
    <source>
        <dbReference type="ARBA" id="ARBA00022553"/>
    </source>
</evidence>
<dbReference type="PANTHER" id="PTHR43439">
    <property type="entry name" value="PHENYLACETATE-COENZYME A LIGASE"/>
    <property type="match status" value="1"/>
</dbReference>
<evidence type="ECO:0000313" key="6">
    <source>
        <dbReference type="Proteomes" id="UP000001194"/>
    </source>
</evidence>
<dbReference type="InParanoid" id="B0E3V5"/>
<dbReference type="OrthoDB" id="429813at2759"/>
<keyword evidence="6" id="KW-1185">Reference proteome</keyword>
<evidence type="ECO:0000313" key="5">
    <source>
        <dbReference type="EMBL" id="EDQ98476.1"/>
    </source>
</evidence>
<dbReference type="Pfam" id="PF07993">
    <property type="entry name" value="NAD_binding_4"/>
    <property type="match status" value="1"/>
</dbReference>
<dbReference type="Gene3D" id="3.40.50.720">
    <property type="entry name" value="NAD(P)-binding Rossmann-like Domain"/>
    <property type="match status" value="1"/>
</dbReference>
<dbReference type="InterPro" id="IPR036291">
    <property type="entry name" value="NAD(P)-bd_dom_sf"/>
</dbReference>
<dbReference type="PANTHER" id="PTHR43439:SF2">
    <property type="entry name" value="ENZYME, PUTATIVE (JCVI)-RELATED"/>
    <property type="match status" value="1"/>
</dbReference>
<keyword evidence="2" id="KW-0597">Phosphoprotein</keyword>
<accession>B0E3V5</accession>
<evidence type="ECO:0000256" key="1">
    <source>
        <dbReference type="ARBA" id="ARBA00022450"/>
    </source>
</evidence>
<protein>
    <submittedName>
        <fullName evidence="5">Predicted protein</fullName>
    </submittedName>
</protein>
<evidence type="ECO:0000259" key="4">
    <source>
        <dbReference type="Pfam" id="PF07993"/>
    </source>
</evidence>
<evidence type="ECO:0000259" key="3">
    <source>
        <dbReference type="Pfam" id="PF00501"/>
    </source>
</evidence>
<dbReference type="EMBL" id="DS547271">
    <property type="protein sequence ID" value="EDQ98476.1"/>
    <property type="molecule type" value="Genomic_DNA"/>
</dbReference>
<gene>
    <name evidence="5" type="ORF">LACBIDRAFT_256821</name>
</gene>
<dbReference type="Pfam" id="PF23562">
    <property type="entry name" value="AMP-binding_C_3"/>
    <property type="match status" value="1"/>
</dbReference>
<dbReference type="HOGENOM" id="CLU_002220_2_1_1"/>
<dbReference type="STRING" id="486041.B0E3V5"/>
<dbReference type="AlphaFoldDB" id="B0E3V5"/>
<sequence length="1014" mass="111750">MPPLSPFICPCLNLASSNDDRPFISSLPQLITFAAQHNPHHTFALQLRTSDSPRCELSFVQVGEMVERASAWLISSVRTKSEIPGLLLRRIPNNLMMPILLASDVGLFVYLSALLRIGVPALLLSARLSPTSIAHLIKETSPTSILMSSQTLLVASKALSFLPPTSRFLPPRLVTPPPYSIFLLPGSLTPDSPRPPAVPPPFENHLPTDLDALTLHSSGTAGLPKAIYHSHAFLLRLFASAHRFEEKVGEGYSIVTSPLYHRFRLLAPILSLSMNLPFVLPPSGIIPTALSTLHTINSTNARYLFTVPCIIEDILCLPDDVGLEAMKKLDIVVVGGAPLKDIVGRRMTEGGVRVLNHWGASETGPITPIENVKPGYHDWRYLSPRTDLGFNNENGEEQRRTYTLVFRPPGWKEHFVLGDLLWAAPGPEAAHDNQVHLEKINPEFAERLIGEHPDVRGVLAFGQWEVAVGVVIELRSGRDVVGTGESEQGIFTYIDRANLLLDAHAQISPELVVFTFEECKSLVRTDKGSVARKANYALFEREIRGAYERMGSLGSVLGPSAAHEFPTSSLAVKCLPQNDSDLFEAGLDSLQASRVQRAILDQLRNSGTASVEEPQLEKYFCFAYPSVDKMAGALSTRLMAEEKVNGAGAGAEESSPPLPQYSFVVLLTGSTGNLGCFLLARLAKDPGVSKVICLNRAYVLHPISIPPVIHLRSACGTLEIHLRHTCDTFKIHLRELVSIARLAYTCLKSVTHIIHNAWPVNFNLHLSSFEPHIHLRELVSIARLAIHQRQKEVLERRGACVSLEDWAKVTPIVQVPEIPLDATDPAPFGYAQSKWVCEQLLESVNQLFGSTVCASVVRLGQITGTTEKGAWNEWEHVSLMTASWLPVDRASEILIDLLFSPSFEQIYHLENPIRRPWPHITHTLASLLGGTATPLPLIPFQQWIACVRKSEEVLPATPITRFLEEEFGRLGVGLVGFCMYGTGRDSAAFREFGLVSEELLRASVGYWRWVGVLA</sequence>
<proteinExistence type="predicted"/>
<dbReference type="Pfam" id="PF00501">
    <property type="entry name" value="AMP-binding"/>
    <property type="match status" value="1"/>
</dbReference>
<dbReference type="InterPro" id="IPR000873">
    <property type="entry name" value="AMP-dep_synth/lig_dom"/>
</dbReference>
<name>B0E3V5_LACBS</name>
<dbReference type="Gene3D" id="3.40.50.12780">
    <property type="entry name" value="N-terminal domain of ligase-like"/>
    <property type="match status" value="1"/>
</dbReference>
<organism evidence="6">
    <name type="scientific">Laccaria bicolor (strain S238N-H82 / ATCC MYA-4686)</name>
    <name type="common">Bicoloured deceiver</name>
    <name type="synonym">Laccaria laccata var. bicolor</name>
    <dbReference type="NCBI Taxonomy" id="486041"/>
    <lineage>
        <taxon>Eukaryota</taxon>
        <taxon>Fungi</taxon>
        <taxon>Dikarya</taxon>
        <taxon>Basidiomycota</taxon>
        <taxon>Agaricomycotina</taxon>
        <taxon>Agaricomycetes</taxon>
        <taxon>Agaricomycetidae</taxon>
        <taxon>Agaricales</taxon>
        <taxon>Agaricineae</taxon>
        <taxon>Hydnangiaceae</taxon>
        <taxon>Laccaria</taxon>
    </lineage>
</organism>
<feature type="domain" description="AMP-dependent synthetase/ligase" evidence="3">
    <location>
        <begin position="105"/>
        <end position="370"/>
    </location>
</feature>
<keyword evidence="1" id="KW-0596">Phosphopantetheine</keyword>
<dbReference type="SUPFAM" id="SSF56801">
    <property type="entry name" value="Acetyl-CoA synthetase-like"/>
    <property type="match status" value="1"/>
</dbReference>
<dbReference type="InterPro" id="IPR042099">
    <property type="entry name" value="ANL_N_sf"/>
</dbReference>
<reference evidence="5 6" key="1">
    <citation type="journal article" date="2008" name="Nature">
        <title>The genome of Laccaria bicolor provides insights into mycorrhizal symbiosis.</title>
        <authorList>
            <person name="Martin F."/>
            <person name="Aerts A."/>
            <person name="Ahren D."/>
            <person name="Brun A."/>
            <person name="Danchin E.G.J."/>
            <person name="Duchaussoy F."/>
            <person name="Gibon J."/>
            <person name="Kohler A."/>
            <person name="Lindquist E."/>
            <person name="Pereda V."/>
            <person name="Salamov A."/>
            <person name="Shapiro H.J."/>
            <person name="Wuyts J."/>
            <person name="Blaudez D."/>
            <person name="Buee M."/>
            <person name="Brokstein P."/>
            <person name="Canbaeck B."/>
            <person name="Cohen D."/>
            <person name="Courty P.E."/>
            <person name="Coutinho P.M."/>
            <person name="Delaruelle C."/>
            <person name="Detter J.C."/>
            <person name="Deveau A."/>
            <person name="DiFazio S."/>
            <person name="Duplessis S."/>
            <person name="Fraissinet-Tachet L."/>
            <person name="Lucic E."/>
            <person name="Frey-Klett P."/>
            <person name="Fourrey C."/>
            <person name="Feussner I."/>
            <person name="Gay G."/>
            <person name="Grimwood J."/>
            <person name="Hoegger P.J."/>
            <person name="Jain P."/>
            <person name="Kilaru S."/>
            <person name="Labbe J."/>
            <person name="Lin Y.C."/>
            <person name="Legue V."/>
            <person name="Le Tacon F."/>
            <person name="Marmeisse R."/>
            <person name="Melayah D."/>
            <person name="Montanini B."/>
            <person name="Muratet M."/>
            <person name="Nehls U."/>
            <person name="Niculita-Hirzel H."/>
            <person name="Oudot-Le Secq M.P."/>
            <person name="Peter M."/>
            <person name="Quesneville H."/>
            <person name="Rajashekar B."/>
            <person name="Reich M."/>
            <person name="Rouhier N."/>
            <person name="Schmutz J."/>
            <person name="Yin T."/>
            <person name="Chalot M."/>
            <person name="Henrissat B."/>
            <person name="Kuees U."/>
            <person name="Lucas S."/>
            <person name="Van de Peer Y."/>
            <person name="Podila G.K."/>
            <person name="Polle A."/>
            <person name="Pukkila P.J."/>
            <person name="Richardson P.M."/>
            <person name="Rouze P."/>
            <person name="Sanders I.R."/>
            <person name="Stajich J.E."/>
            <person name="Tunlid A."/>
            <person name="Tuskan G."/>
            <person name="Grigoriev I.V."/>
        </authorList>
    </citation>
    <scope>NUCLEOTIDE SEQUENCE [LARGE SCALE GENOMIC DNA]</scope>
    <source>
        <strain evidence="6">S238N-H82 / ATCC MYA-4686</strain>
    </source>
</reference>